<dbReference type="AlphaFoldDB" id="A0A541AZB0"/>
<accession>A0A541AZB0</accession>
<organism evidence="1 2">
    <name type="scientific">Rhodococcus spelaei</name>
    <dbReference type="NCBI Taxonomy" id="2546320"/>
    <lineage>
        <taxon>Bacteria</taxon>
        <taxon>Bacillati</taxon>
        <taxon>Actinomycetota</taxon>
        <taxon>Actinomycetes</taxon>
        <taxon>Mycobacteriales</taxon>
        <taxon>Nocardiaceae</taxon>
        <taxon>Rhodococcus</taxon>
    </lineage>
</organism>
<name>A0A541AZB0_9NOCA</name>
<dbReference type="Proteomes" id="UP000316256">
    <property type="component" value="Unassembled WGS sequence"/>
</dbReference>
<feature type="non-terminal residue" evidence="1">
    <location>
        <position position="1"/>
    </location>
</feature>
<sequence length="41" mass="4730">EQARRSALSGWLHTYNHHRQHSAIGRNVPFSRLTNVPGQYS</sequence>
<dbReference type="EMBL" id="VIGH01000012">
    <property type="protein sequence ID" value="TQF65405.1"/>
    <property type="molecule type" value="Genomic_DNA"/>
</dbReference>
<evidence type="ECO:0000313" key="2">
    <source>
        <dbReference type="Proteomes" id="UP000316256"/>
    </source>
</evidence>
<gene>
    <name evidence="1" type="ORF">FK531_21240</name>
</gene>
<proteinExistence type="predicted"/>
<keyword evidence="2" id="KW-1185">Reference proteome</keyword>
<reference evidence="1 2" key="1">
    <citation type="submission" date="2019-06" db="EMBL/GenBank/DDBJ databases">
        <title>Rhodococcus spaelei sp. nov., isolated from a cave.</title>
        <authorList>
            <person name="Lee S.D."/>
        </authorList>
    </citation>
    <scope>NUCLEOTIDE SEQUENCE [LARGE SCALE GENOMIC DNA]</scope>
    <source>
        <strain evidence="1 2">C9-5</strain>
    </source>
</reference>
<protein>
    <submittedName>
        <fullName evidence="1">IS481 family transposase</fullName>
    </submittedName>
</protein>
<comment type="caution">
    <text evidence="1">The sequence shown here is derived from an EMBL/GenBank/DDBJ whole genome shotgun (WGS) entry which is preliminary data.</text>
</comment>
<evidence type="ECO:0000313" key="1">
    <source>
        <dbReference type="EMBL" id="TQF65405.1"/>
    </source>
</evidence>